<sequence>MKGKSVVMSAPTQPIMKTLDKTCRHKIKTEIRAFMPRLRSWEVLNDIALCHCASVINRNKTNKFHISYLQIHSS</sequence>
<proteinExistence type="predicted"/>
<accession>A0A2P2Q8J8</accession>
<dbReference type="AlphaFoldDB" id="A0A2P2Q8J8"/>
<protein>
    <submittedName>
        <fullName evidence="1">Uncharacterized protein</fullName>
    </submittedName>
</protein>
<evidence type="ECO:0000313" key="1">
    <source>
        <dbReference type="EMBL" id="MBX63264.1"/>
    </source>
</evidence>
<dbReference type="EMBL" id="GGEC01082780">
    <property type="protein sequence ID" value="MBX63264.1"/>
    <property type="molecule type" value="Transcribed_RNA"/>
</dbReference>
<reference evidence="1" key="1">
    <citation type="submission" date="2018-02" db="EMBL/GenBank/DDBJ databases">
        <title>Rhizophora mucronata_Transcriptome.</title>
        <authorList>
            <person name="Meera S.P."/>
            <person name="Sreeshan A."/>
            <person name="Augustine A."/>
        </authorList>
    </citation>
    <scope>NUCLEOTIDE SEQUENCE</scope>
    <source>
        <tissue evidence="1">Leaf</tissue>
    </source>
</reference>
<name>A0A2P2Q8J8_RHIMU</name>
<organism evidence="1">
    <name type="scientific">Rhizophora mucronata</name>
    <name type="common">Asiatic mangrove</name>
    <dbReference type="NCBI Taxonomy" id="61149"/>
    <lineage>
        <taxon>Eukaryota</taxon>
        <taxon>Viridiplantae</taxon>
        <taxon>Streptophyta</taxon>
        <taxon>Embryophyta</taxon>
        <taxon>Tracheophyta</taxon>
        <taxon>Spermatophyta</taxon>
        <taxon>Magnoliopsida</taxon>
        <taxon>eudicotyledons</taxon>
        <taxon>Gunneridae</taxon>
        <taxon>Pentapetalae</taxon>
        <taxon>rosids</taxon>
        <taxon>fabids</taxon>
        <taxon>Malpighiales</taxon>
        <taxon>Rhizophoraceae</taxon>
        <taxon>Rhizophora</taxon>
    </lineage>
</organism>